<evidence type="ECO:0000256" key="14">
    <source>
        <dbReference type="ARBA" id="ARBA00022840"/>
    </source>
</evidence>
<evidence type="ECO:0000256" key="2">
    <source>
        <dbReference type="ARBA" id="ARBA00001935"/>
    </source>
</evidence>
<dbReference type="Gene3D" id="3.40.50.2300">
    <property type="match status" value="1"/>
</dbReference>
<keyword evidence="11" id="KW-0936">Ethylene signaling pathway</keyword>
<feature type="coiled-coil region" evidence="21">
    <location>
        <begin position="421"/>
        <end position="451"/>
    </location>
</feature>
<evidence type="ECO:0000256" key="12">
    <source>
        <dbReference type="ARBA" id="ARBA00022777"/>
    </source>
</evidence>
<evidence type="ECO:0000256" key="15">
    <source>
        <dbReference type="ARBA" id="ARBA00022989"/>
    </source>
</evidence>
<comment type="catalytic activity">
    <reaction evidence="1">
        <text>ATP + protein L-histidine = ADP + protein N-phospho-L-histidine.</text>
        <dbReference type="EC" id="2.7.13.3"/>
    </reaction>
</comment>
<evidence type="ECO:0000256" key="18">
    <source>
        <dbReference type="ARBA" id="ARBA00023136"/>
    </source>
</evidence>
<evidence type="ECO:0000256" key="16">
    <source>
        <dbReference type="ARBA" id="ARBA00023008"/>
    </source>
</evidence>
<accession>A0AA97BD71</accession>
<dbReference type="SUPFAM" id="SSF47384">
    <property type="entry name" value="Homodimeric domain of signal transducing histidine kinase"/>
    <property type="match status" value="1"/>
</dbReference>
<evidence type="ECO:0000256" key="4">
    <source>
        <dbReference type="ARBA" id="ARBA00006402"/>
    </source>
</evidence>
<evidence type="ECO:0000256" key="8">
    <source>
        <dbReference type="ARBA" id="ARBA00022679"/>
    </source>
</evidence>
<dbReference type="PANTHER" id="PTHR45339:SF1">
    <property type="entry name" value="HYBRID SIGNAL TRANSDUCTION HISTIDINE KINASE J"/>
    <property type="match status" value="1"/>
</dbReference>
<feature type="region of interest" description="Disordered" evidence="22">
    <location>
        <begin position="638"/>
        <end position="657"/>
    </location>
</feature>
<dbReference type="PROSITE" id="PS50109">
    <property type="entry name" value="HIS_KIN"/>
    <property type="match status" value="1"/>
</dbReference>
<evidence type="ECO:0000256" key="20">
    <source>
        <dbReference type="PROSITE-ProRule" id="PRU00169"/>
    </source>
</evidence>
<comment type="cofactor">
    <cofactor evidence="2">
        <name>Cu cation</name>
        <dbReference type="ChEBI" id="CHEBI:23378"/>
    </cofactor>
</comment>
<dbReference type="InterPro" id="IPR003594">
    <property type="entry name" value="HATPase_dom"/>
</dbReference>
<feature type="domain" description="Histidine kinase" evidence="25">
    <location>
        <begin position="451"/>
        <end position="741"/>
    </location>
</feature>
<feature type="transmembrane region" description="Helical" evidence="23">
    <location>
        <begin position="32"/>
        <end position="53"/>
    </location>
</feature>
<evidence type="ECO:0000256" key="7">
    <source>
        <dbReference type="ARBA" id="ARBA00022553"/>
    </source>
</evidence>
<dbReference type="Pfam" id="PF00072">
    <property type="entry name" value="Response_reg"/>
    <property type="match status" value="1"/>
</dbReference>
<keyword evidence="15 23" id="KW-1133">Transmembrane helix</keyword>
<dbReference type="InterPro" id="IPR029016">
    <property type="entry name" value="GAF-like_dom_sf"/>
</dbReference>
<dbReference type="Pfam" id="PF01590">
    <property type="entry name" value="GAF"/>
    <property type="match status" value="1"/>
</dbReference>
<dbReference type="CDD" id="cd17546">
    <property type="entry name" value="REC_hyHK_CKI1_RcsC-like"/>
    <property type="match status" value="1"/>
</dbReference>
<dbReference type="CDD" id="cd16922">
    <property type="entry name" value="HATPase_EvgS-ArcB-TorS-like"/>
    <property type="match status" value="1"/>
</dbReference>
<feature type="compositionally biased region" description="Polar residues" evidence="22">
    <location>
        <begin position="282"/>
        <end position="295"/>
    </location>
</feature>
<dbReference type="Gene3D" id="3.30.565.10">
    <property type="entry name" value="Histidine kinase-like ATPase, C-terminal domain"/>
    <property type="match status" value="1"/>
</dbReference>
<dbReference type="CDD" id="cd00082">
    <property type="entry name" value="HisKA"/>
    <property type="match status" value="1"/>
</dbReference>
<evidence type="ECO:0000256" key="19">
    <source>
        <dbReference type="ARBA" id="ARBA00023157"/>
    </source>
</evidence>
<evidence type="ECO:0000313" key="27">
    <source>
        <dbReference type="EMBL" id="WOB43989.1"/>
    </source>
</evidence>
<keyword evidence="17" id="KW-0902">Two-component regulatory system</keyword>
<dbReference type="Gene3D" id="3.30.450.40">
    <property type="match status" value="1"/>
</dbReference>
<feature type="domain" description="Phytochrome chromophore attachment site" evidence="24">
    <location>
        <begin position="203"/>
        <end position="410"/>
    </location>
</feature>
<comment type="subcellular location">
    <subcellularLocation>
        <location evidence="3">Endoplasmic reticulum membrane</location>
        <topology evidence="3">Multi-pass membrane protein</topology>
    </subcellularLocation>
</comment>
<keyword evidence="10" id="KW-0547">Nucleotide-binding</keyword>
<dbReference type="InterPro" id="IPR011006">
    <property type="entry name" value="CheY-like_superfamily"/>
</dbReference>
<dbReference type="GO" id="GO:0005524">
    <property type="term" value="F:ATP binding"/>
    <property type="evidence" value="ECO:0007669"/>
    <property type="project" value="UniProtKB-KW"/>
</dbReference>
<evidence type="ECO:0000256" key="21">
    <source>
        <dbReference type="SAM" id="Coils"/>
    </source>
</evidence>
<dbReference type="InterPro" id="IPR003661">
    <property type="entry name" value="HisK_dim/P_dom"/>
</dbReference>
<evidence type="ECO:0000256" key="22">
    <source>
        <dbReference type="SAM" id="MobiDB-lite"/>
    </source>
</evidence>
<sequence>MFNPLKGLLSSEQYMPHGHCYLWQTPLVSLHVVSDALVAIAYFSIPAILIYFVRKREDLPFSRVFFLFSAFIVLCGIGHLFDIWTLWHPDYWLSGLERALTALVSCYTALQLVELVPQFLALKSPEQLERLNHQLAAEVEQRKQAESLLEVRVQERTSELLKTNEAMRQEIEERTIAERKLQQSFEREQAIARVVQRMRQSLSLSHIFETTTHELRQTLACDRTLIYRFNPDWSGEVVAESVADGWSKIVVSSEVTDYASSLSSSLENTNSHHSHNASRSSVDLSSPKNLSSPRGTNPPPEASTLVNQTGCTVKQFDGTETLIRDTYLQNTEGGIYRRKTGAYCCVPDIYTAGFSPCYLNVLETLQARAYTIVPIFCRNQLWGLLAAYQNSAPRQWQENEVQMILQIGSQLGVAVQQAELLAQTRTQADDLQRAKDQADAANRAKSEFLANMSHELRTPLNAILGLTQLLSLDHSLHQDYRNDLDTIQASGEHLLHLINDVLEMSKIEAGRLTIQESVVNLQDLLNSLQSMLQVRANAKGLRLVFELDADLPVAIATDEGKLRQVLINLLGNAVKFTEKGCVTLRVHAVPHSSNLTASDLLAFYRSPADLDLGSIGAAAHSTAHAEAHSEGAVKLEAQPRLSPTSSHLPSAPKSGNAAAQKYTPMYLVFEVEDTGYGIAEDELDQLFKPFKQTRSGMNASEGTGLGLTISRKYVQMMGGDITAHSKLGQGSVFTFCIQADAVDEFLCTPETTEPKGRVLGLAMDQPTCRLLVVEDHPVNRDLLIRLLSIHGFEVQQATNGQEAIALWKAWRPHLILMDMRMPVMNGYEATRQIRQEEEKLLDTDPTASRTCIIALTASAFREQRQQILNMGCDDFISKPFKREQIFEAIARHLSVRYVYDDVPSEHAAGNASTTLPMQLEPEQFQSIPASWIANLHQAALQGNDLRILDLLGELSSDQAELHQALSHLAQEFQFDKILAATQPLLLNAAS</sequence>
<evidence type="ECO:0000256" key="13">
    <source>
        <dbReference type="ARBA" id="ARBA00022824"/>
    </source>
</evidence>
<comment type="similarity">
    <text evidence="4">In the N-terminal section; belongs to the phytochrome family.</text>
</comment>
<keyword evidence="18 23" id="KW-0472">Membrane</keyword>
<keyword evidence="8" id="KW-0808">Transferase</keyword>
<dbReference type="Pfam" id="PF02518">
    <property type="entry name" value="HATPase_c"/>
    <property type="match status" value="1"/>
</dbReference>
<evidence type="ECO:0000259" key="24">
    <source>
        <dbReference type="PROSITE" id="PS50046"/>
    </source>
</evidence>
<dbReference type="InterPro" id="IPR005467">
    <property type="entry name" value="His_kinase_dom"/>
</dbReference>
<feature type="modified residue" description="4-aspartylphosphate" evidence="20">
    <location>
        <position position="818"/>
    </location>
</feature>
<dbReference type="InterPro" id="IPR058544">
    <property type="entry name" value="ETR1_N"/>
</dbReference>
<evidence type="ECO:0000259" key="25">
    <source>
        <dbReference type="PROSITE" id="PS50109"/>
    </source>
</evidence>
<dbReference type="PROSITE" id="PS50046">
    <property type="entry name" value="PHYTOCHROME_2"/>
    <property type="match status" value="1"/>
</dbReference>
<feature type="domain" description="Response regulatory" evidence="26">
    <location>
        <begin position="769"/>
        <end position="893"/>
    </location>
</feature>
<feature type="region of interest" description="Disordered" evidence="22">
    <location>
        <begin position="264"/>
        <end position="308"/>
    </location>
</feature>
<dbReference type="SMART" id="SM00387">
    <property type="entry name" value="HATPase_c"/>
    <property type="match status" value="1"/>
</dbReference>
<keyword evidence="19" id="KW-1015">Disulfide bond</keyword>
<keyword evidence="13" id="KW-0256">Endoplasmic reticulum</keyword>
<dbReference type="Pfam" id="PF25487">
    <property type="entry name" value="ETR1_N"/>
    <property type="match status" value="1"/>
</dbReference>
<dbReference type="PANTHER" id="PTHR45339">
    <property type="entry name" value="HYBRID SIGNAL TRANSDUCTION HISTIDINE KINASE J"/>
    <property type="match status" value="1"/>
</dbReference>
<dbReference type="AlphaFoldDB" id="A0AA97BD71"/>
<dbReference type="SMART" id="SM00388">
    <property type="entry name" value="HisKA"/>
    <property type="match status" value="1"/>
</dbReference>
<protein>
    <recommendedName>
        <fullName evidence="6">histidine kinase</fullName>
        <ecNumber evidence="6">2.7.13.3</ecNumber>
    </recommendedName>
</protein>
<feature type="compositionally biased region" description="Low complexity" evidence="22">
    <location>
        <begin position="264"/>
        <end position="281"/>
    </location>
</feature>
<dbReference type="GO" id="GO:0016020">
    <property type="term" value="C:membrane"/>
    <property type="evidence" value="ECO:0007669"/>
    <property type="project" value="UniProtKB-SubCell"/>
</dbReference>
<dbReference type="GO" id="GO:0000155">
    <property type="term" value="F:phosphorelay sensor kinase activity"/>
    <property type="evidence" value="ECO:0007669"/>
    <property type="project" value="InterPro"/>
</dbReference>
<keyword evidence="7 20" id="KW-0597">Phosphoprotein</keyword>
<proteinExistence type="inferred from homology"/>
<dbReference type="InterPro" id="IPR036097">
    <property type="entry name" value="HisK_dim/P_sf"/>
</dbReference>
<dbReference type="Pfam" id="PF00512">
    <property type="entry name" value="HisKA"/>
    <property type="match status" value="1"/>
</dbReference>
<keyword evidence="16" id="KW-0186">Copper</keyword>
<dbReference type="SUPFAM" id="SSF55874">
    <property type="entry name" value="ATPase domain of HSP90 chaperone/DNA topoisomerase II/histidine kinase"/>
    <property type="match status" value="1"/>
</dbReference>
<evidence type="ECO:0000256" key="10">
    <source>
        <dbReference type="ARBA" id="ARBA00022741"/>
    </source>
</evidence>
<dbReference type="InterPro" id="IPR036890">
    <property type="entry name" value="HATPase_C_sf"/>
</dbReference>
<gene>
    <name evidence="27" type="ORF">HNI00_13150</name>
</gene>
<dbReference type="InterPro" id="IPR003018">
    <property type="entry name" value="GAF"/>
</dbReference>
<dbReference type="PRINTS" id="PR00344">
    <property type="entry name" value="BCTRLSENSOR"/>
</dbReference>
<dbReference type="InterPro" id="IPR004358">
    <property type="entry name" value="Sig_transdc_His_kin-like_C"/>
</dbReference>
<keyword evidence="12" id="KW-0418">Kinase</keyword>
<dbReference type="InterPro" id="IPR001789">
    <property type="entry name" value="Sig_transdc_resp-reg_receiver"/>
</dbReference>
<evidence type="ECO:0000256" key="9">
    <source>
        <dbReference type="ARBA" id="ARBA00022692"/>
    </source>
</evidence>
<feature type="transmembrane region" description="Helical" evidence="23">
    <location>
        <begin position="65"/>
        <end position="87"/>
    </location>
</feature>
<evidence type="ECO:0000256" key="5">
    <source>
        <dbReference type="ARBA" id="ARBA00009842"/>
    </source>
</evidence>
<dbReference type="KEGG" id="tog:HNI00_13150"/>
<evidence type="ECO:0000256" key="1">
    <source>
        <dbReference type="ARBA" id="ARBA00000085"/>
    </source>
</evidence>
<dbReference type="EC" id="2.7.13.3" evidence="6"/>
<reference evidence="27" key="1">
    <citation type="submission" date="2020-05" db="EMBL/GenBank/DDBJ databases">
        <authorList>
            <person name="Zhu T."/>
            <person name="Keshari N."/>
            <person name="Lu X."/>
        </authorList>
    </citation>
    <scope>NUCLEOTIDE SEQUENCE</scope>
    <source>
        <strain evidence="27">NK1-22</strain>
    </source>
</reference>
<evidence type="ECO:0000256" key="3">
    <source>
        <dbReference type="ARBA" id="ARBA00004477"/>
    </source>
</evidence>
<dbReference type="Gene3D" id="1.10.287.130">
    <property type="match status" value="1"/>
</dbReference>
<organism evidence="27">
    <name type="scientific">Thermoleptolyngbya oregonensis NK1-22</name>
    <dbReference type="NCBI Taxonomy" id="2547457"/>
    <lineage>
        <taxon>Bacteria</taxon>
        <taxon>Bacillati</taxon>
        <taxon>Cyanobacteriota</taxon>
        <taxon>Cyanophyceae</taxon>
        <taxon>Oculatellales</taxon>
        <taxon>Oculatellaceae</taxon>
        <taxon>Thermoleptolyngbya</taxon>
    </lineage>
</organism>
<evidence type="ECO:0000259" key="26">
    <source>
        <dbReference type="PROSITE" id="PS50110"/>
    </source>
</evidence>
<keyword evidence="14" id="KW-0067">ATP-binding</keyword>
<keyword evidence="21" id="KW-0175">Coiled coil</keyword>
<evidence type="ECO:0000256" key="23">
    <source>
        <dbReference type="SAM" id="Phobius"/>
    </source>
</evidence>
<dbReference type="FunFam" id="1.10.287.130:FF:000038">
    <property type="entry name" value="Sensory transduction histidine kinase"/>
    <property type="match status" value="1"/>
</dbReference>
<dbReference type="SUPFAM" id="SSF52172">
    <property type="entry name" value="CheY-like"/>
    <property type="match status" value="1"/>
</dbReference>
<name>A0AA97BD71_9CYAN</name>
<evidence type="ECO:0000256" key="17">
    <source>
        <dbReference type="ARBA" id="ARBA00023012"/>
    </source>
</evidence>
<evidence type="ECO:0000256" key="6">
    <source>
        <dbReference type="ARBA" id="ARBA00012438"/>
    </source>
</evidence>
<dbReference type="SUPFAM" id="SSF55781">
    <property type="entry name" value="GAF domain-like"/>
    <property type="match status" value="1"/>
</dbReference>
<dbReference type="InterPro" id="IPR016132">
    <property type="entry name" value="Phyto_chromo_attachment"/>
</dbReference>
<dbReference type="SMART" id="SM00448">
    <property type="entry name" value="REC"/>
    <property type="match status" value="1"/>
</dbReference>
<dbReference type="RefSeq" id="WP_316786840.1">
    <property type="nucleotide sequence ID" value="NZ_CP053540.1"/>
</dbReference>
<keyword evidence="9 23" id="KW-0812">Transmembrane</keyword>
<dbReference type="EMBL" id="CP053540">
    <property type="protein sequence ID" value="WOB43989.1"/>
    <property type="molecule type" value="Genomic_DNA"/>
</dbReference>
<comment type="similarity">
    <text evidence="5">Belongs to the ethylene receptor family.</text>
</comment>
<evidence type="ECO:0000256" key="11">
    <source>
        <dbReference type="ARBA" id="ARBA00022745"/>
    </source>
</evidence>
<dbReference type="SMART" id="SM00065">
    <property type="entry name" value="GAF"/>
    <property type="match status" value="1"/>
</dbReference>
<dbReference type="PROSITE" id="PS50110">
    <property type="entry name" value="RESPONSE_REGULATORY"/>
    <property type="match status" value="1"/>
</dbReference>